<reference evidence="2 3" key="1">
    <citation type="submission" date="2012-07" db="EMBL/GenBank/DDBJ databases">
        <title>Draft genome sequence of Desulfovibrio magneticus str. Maddingley MBC34 obtained from a metagenomic sequence of a methanogenic enrichment isolated from coal-seam formation water in Victoria, Australia.</title>
        <authorList>
            <person name="Greenfield P."/>
            <person name="Hendry P."/>
            <person name="Li D."/>
            <person name="Rosewarne C.P."/>
            <person name="Tran-Dinh N."/>
            <person name="Elbourne L.D.H."/>
            <person name="Paulsen I.T."/>
            <person name="Midgley D.J."/>
        </authorList>
    </citation>
    <scope>NUCLEOTIDE SEQUENCE [LARGE SCALE GENOMIC DNA]</scope>
    <source>
        <strain evidence="3">Maddingley MBC34</strain>
    </source>
</reference>
<proteinExistence type="predicted"/>
<evidence type="ECO:0000259" key="1">
    <source>
        <dbReference type="Pfam" id="PF14090"/>
    </source>
</evidence>
<protein>
    <recommendedName>
        <fullName evidence="1">Winged helix-turn-helix domain-containing protein</fullName>
    </recommendedName>
</protein>
<evidence type="ECO:0000313" key="2">
    <source>
        <dbReference type="EMBL" id="EKO37942.1"/>
    </source>
</evidence>
<dbReference type="Proteomes" id="UP000006272">
    <property type="component" value="Unassembled WGS sequence"/>
</dbReference>
<dbReference type="EMBL" id="ALAO01000318">
    <property type="protein sequence ID" value="EKO37942.1"/>
    <property type="molecule type" value="Genomic_DNA"/>
</dbReference>
<evidence type="ECO:0000313" key="3">
    <source>
        <dbReference type="Proteomes" id="UP000006272"/>
    </source>
</evidence>
<dbReference type="AlphaFoldDB" id="K6FH55"/>
<dbReference type="InterPro" id="IPR055245">
    <property type="entry name" value="HTH_proteobacteria"/>
</dbReference>
<dbReference type="Pfam" id="PF14090">
    <property type="entry name" value="HTH_39"/>
    <property type="match status" value="1"/>
</dbReference>
<comment type="caution">
    <text evidence="2">The sequence shown here is derived from an EMBL/GenBank/DDBJ whole genome shotgun (WGS) entry which is preliminary data.</text>
</comment>
<organism evidence="2 3">
    <name type="scientific">Solidesulfovibrio magneticus str. Maddingley MBC34</name>
    <dbReference type="NCBI Taxonomy" id="1206767"/>
    <lineage>
        <taxon>Bacteria</taxon>
        <taxon>Pseudomonadati</taxon>
        <taxon>Thermodesulfobacteriota</taxon>
        <taxon>Desulfovibrionia</taxon>
        <taxon>Desulfovibrionales</taxon>
        <taxon>Desulfovibrionaceae</taxon>
        <taxon>Solidesulfovibrio</taxon>
    </lineage>
</organism>
<gene>
    <name evidence="2" type="ORF">B193_3375</name>
</gene>
<accession>K6FH55</accession>
<name>K6FH55_9BACT</name>
<feature type="domain" description="Winged helix-turn-helix" evidence="1">
    <location>
        <begin position="42"/>
        <end position="104"/>
    </location>
</feature>
<sequence length="112" mass="12304">MPPEMQNPGDGRGFAGKGVVCDDKPILPSPADLCNDNSASAQRSRLLAALIKGPVSTLDARKFHDILHPAARVQELRNRGHLIDTVWTDDFTSEGNPHRVALYLYRGTKEAR</sequence>